<gene>
    <name evidence="5" type="ORF">MONBRDRAFT_22960</name>
</gene>
<dbReference type="PROSITE" id="PS50222">
    <property type="entry name" value="EF_HAND_2"/>
    <property type="match status" value="3"/>
</dbReference>
<name>A9USL1_MONBE</name>
<keyword evidence="2" id="KW-0106">Calcium</keyword>
<dbReference type="GeneID" id="5888516"/>
<dbReference type="InterPro" id="IPR018247">
    <property type="entry name" value="EF_Hand_1_Ca_BS"/>
</dbReference>
<dbReference type="KEGG" id="mbr:MONBRDRAFT_22960"/>
<dbReference type="SMART" id="SM00054">
    <property type="entry name" value="EFh"/>
    <property type="match status" value="3"/>
</dbReference>
<feature type="region of interest" description="Disordered" evidence="3">
    <location>
        <begin position="1"/>
        <end position="23"/>
    </location>
</feature>
<dbReference type="PANTHER" id="PTHR23050">
    <property type="entry name" value="CALCIUM BINDING PROTEIN"/>
    <property type="match status" value="1"/>
</dbReference>
<dbReference type="InParanoid" id="A9USL1"/>
<evidence type="ECO:0000313" key="6">
    <source>
        <dbReference type="Proteomes" id="UP000001357"/>
    </source>
</evidence>
<dbReference type="eggNOG" id="KOG0028">
    <property type="taxonomic scope" value="Eukaryota"/>
</dbReference>
<dbReference type="FunFam" id="1.10.238.10:FF:000001">
    <property type="entry name" value="Calmodulin 1"/>
    <property type="match status" value="1"/>
</dbReference>
<protein>
    <recommendedName>
        <fullName evidence="4">EF-hand domain-containing protein</fullName>
    </recommendedName>
</protein>
<dbReference type="AlphaFoldDB" id="A9USL1"/>
<dbReference type="STRING" id="81824.A9USL1"/>
<evidence type="ECO:0000313" key="5">
    <source>
        <dbReference type="EMBL" id="EDQ91798.1"/>
    </source>
</evidence>
<keyword evidence="6" id="KW-1185">Reference proteome</keyword>
<evidence type="ECO:0000256" key="2">
    <source>
        <dbReference type="ARBA" id="ARBA00022837"/>
    </source>
</evidence>
<dbReference type="Proteomes" id="UP000001357">
    <property type="component" value="Unassembled WGS sequence"/>
</dbReference>
<dbReference type="RefSeq" id="XP_001743084.1">
    <property type="nucleotide sequence ID" value="XM_001743032.1"/>
</dbReference>
<keyword evidence="1" id="KW-0677">Repeat</keyword>
<dbReference type="Pfam" id="PF13499">
    <property type="entry name" value="EF-hand_7"/>
    <property type="match status" value="2"/>
</dbReference>
<feature type="domain" description="EF-hand" evidence="4">
    <location>
        <begin position="30"/>
        <end position="65"/>
    </location>
</feature>
<feature type="domain" description="EF-hand" evidence="4">
    <location>
        <begin position="140"/>
        <end position="175"/>
    </location>
</feature>
<dbReference type="InterPro" id="IPR011992">
    <property type="entry name" value="EF-hand-dom_pair"/>
</dbReference>
<evidence type="ECO:0000256" key="1">
    <source>
        <dbReference type="ARBA" id="ARBA00022737"/>
    </source>
</evidence>
<feature type="domain" description="EF-hand" evidence="4">
    <location>
        <begin position="66"/>
        <end position="101"/>
    </location>
</feature>
<dbReference type="GO" id="GO:0005509">
    <property type="term" value="F:calcium ion binding"/>
    <property type="evidence" value="ECO:0007669"/>
    <property type="project" value="InterPro"/>
</dbReference>
<evidence type="ECO:0000256" key="3">
    <source>
        <dbReference type="SAM" id="MobiDB-lite"/>
    </source>
</evidence>
<accession>A9USL1</accession>
<organism evidence="5 6">
    <name type="scientific">Monosiga brevicollis</name>
    <name type="common">Choanoflagellate</name>
    <dbReference type="NCBI Taxonomy" id="81824"/>
    <lineage>
        <taxon>Eukaryota</taxon>
        <taxon>Choanoflagellata</taxon>
        <taxon>Craspedida</taxon>
        <taxon>Salpingoecidae</taxon>
        <taxon>Monosiga</taxon>
    </lineage>
</organism>
<dbReference type="PROSITE" id="PS00018">
    <property type="entry name" value="EF_HAND_1"/>
    <property type="match status" value="3"/>
</dbReference>
<dbReference type="InterPro" id="IPR002048">
    <property type="entry name" value="EF_hand_dom"/>
</dbReference>
<dbReference type="Gene3D" id="1.10.238.10">
    <property type="entry name" value="EF-hand"/>
    <property type="match status" value="2"/>
</dbReference>
<sequence>MAKNSKNRAPTALSAAMEVHPRPEGQLTARERLDLREVFDLSDMDGSNTLDWIEVRRALRGIGFPITKREAQDLVRSLDGDDDGFLNFDEFADAVLRQSRSSVRVERELRAVYKHLARGPDDTINLDALRQLSQELNESLSRTELEDMIRCADSNGDGLVDFADFTSIMLRTSVYH</sequence>
<reference evidence="5 6" key="1">
    <citation type="journal article" date="2008" name="Nature">
        <title>The genome of the choanoflagellate Monosiga brevicollis and the origin of metazoans.</title>
        <authorList>
            <consortium name="JGI Sequencing"/>
            <person name="King N."/>
            <person name="Westbrook M.J."/>
            <person name="Young S.L."/>
            <person name="Kuo A."/>
            <person name="Abedin M."/>
            <person name="Chapman J."/>
            <person name="Fairclough S."/>
            <person name="Hellsten U."/>
            <person name="Isogai Y."/>
            <person name="Letunic I."/>
            <person name="Marr M."/>
            <person name="Pincus D."/>
            <person name="Putnam N."/>
            <person name="Rokas A."/>
            <person name="Wright K.J."/>
            <person name="Zuzow R."/>
            <person name="Dirks W."/>
            <person name="Good M."/>
            <person name="Goodstein D."/>
            <person name="Lemons D."/>
            <person name="Li W."/>
            <person name="Lyons J.B."/>
            <person name="Morris A."/>
            <person name="Nichols S."/>
            <person name="Richter D.J."/>
            <person name="Salamov A."/>
            <person name="Bork P."/>
            <person name="Lim W.A."/>
            <person name="Manning G."/>
            <person name="Miller W.T."/>
            <person name="McGinnis W."/>
            <person name="Shapiro H."/>
            <person name="Tjian R."/>
            <person name="Grigoriev I.V."/>
            <person name="Rokhsar D."/>
        </authorList>
    </citation>
    <scope>NUCLEOTIDE SEQUENCE [LARGE SCALE GENOMIC DNA]</scope>
    <source>
        <strain evidence="6">MX1 / ATCC 50154</strain>
    </source>
</reference>
<dbReference type="EMBL" id="CH991544">
    <property type="protein sequence ID" value="EDQ91798.1"/>
    <property type="molecule type" value="Genomic_DNA"/>
</dbReference>
<dbReference type="SUPFAM" id="SSF47473">
    <property type="entry name" value="EF-hand"/>
    <property type="match status" value="1"/>
</dbReference>
<proteinExistence type="predicted"/>
<evidence type="ECO:0000259" key="4">
    <source>
        <dbReference type="PROSITE" id="PS50222"/>
    </source>
</evidence>
<dbReference type="InterPro" id="IPR050145">
    <property type="entry name" value="Centrin_CML-like"/>
</dbReference>